<comment type="caution">
    <text evidence="2">The sequence shown here is derived from an EMBL/GenBank/DDBJ whole genome shotgun (WGS) entry which is preliminary data.</text>
</comment>
<evidence type="ECO:0000313" key="3">
    <source>
        <dbReference type="Proteomes" id="UP001295684"/>
    </source>
</evidence>
<dbReference type="AlphaFoldDB" id="A0AAD1U2X9"/>
<dbReference type="Proteomes" id="UP001295684">
    <property type="component" value="Unassembled WGS sequence"/>
</dbReference>
<protein>
    <submittedName>
        <fullName evidence="2">Uncharacterized protein</fullName>
    </submittedName>
</protein>
<evidence type="ECO:0000256" key="1">
    <source>
        <dbReference type="SAM" id="MobiDB-lite"/>
    </source>
</evidence>
<organism evidence="2 3">
    <name type="scientific">Euplotes crassus</name>
    <dbReference type="NCBI Taxonomy" id="5936"/>
    <lineage>
        <taxon>Eukaryota</taxon>
        <taxon>Sar</taxon>
        <taxon>Alveolata</taxon>
        <taxon>Ciliophora</taxon>
        <taxon>Intramacronucleata</taxon>
        <taxon>Spirotrichea</taxon>
        <taxon>Hypotrichia</taxon>
        <taxon>Euplotida</taxon>
        <taxon>Euplotidae</taxon>
        <taxon>Moneuplotes</taxon>
    </lineage>
</organism>
<dbReference type="EMBL" id="CAMPGE010000741">
    <property type="protein sequence ID" value="CAI2359497.1"/>
    <property type="molecule type" value="Genomic_DNA"/>
</dbReference>
<reference evidence="2" key="1">
    <citation type="submission" date="2023-07" db="EMBL/GenBank/DDBJ databases">
        <authorList>
            <consortium name="AG Swart"/>
            <person name="Singh M."/>
            <person name="Singh A."/>
            <person name="Seah K."/>
            <person name="Emmerich C."/>
        </authorList>
    </citation>
    <scope>NUCLEOTIDE SEQUENCE</scope>
    <source>
        <strain evidence="2">DP1</strain>
    </source>
</reference>
<accession>A0AAD1U2X9</accession>
<feature type="region of interest" description="Disordered" evidence="1">
    <location>
        <begin position="214"/>
        <end position="234"/>
    </location>
</feature>
<gene>
    <name evidence="2" type="ORF">ECRASSUSDP1_LOCUS788</name>
</gene>
<proteinExistence type="predicted"/>
<keyword evidence="3" id="KW-1185">Reference proteome</keyword>
<sequence length="289" mass="33649">MLAFHQISHESYKTIRHSESDHAIADENAYEHVESTPASRINRRKDKTESKLNSDFFLKPSLPPKRVRFRKNTFDESAFNRLHSHKNKNEYNSYSEASSQENDNTKENFIREFNINELPKKENLDELSEHNTISDNFRGDVKEALLTKDINSLKNLVGLSQTPYAKYLQNEGRTKRVKMNKFTIAVENDRRAISSSNYTRKKLNRGYQIFLKQQVPNKSQASSNKESLERANSYTSSVRMNGKYVRELSKIHDDSVNSHLSKLRFDKGIYSIPKQPEFRTTNTWFGSPS</sequence>
<evidence type="ECO:0000313" key="2">
    <source>
        <dbReference type="EMBL" id="CAI2359497.1"/>
    </source>
</evidence>
<feature type="region of interest" description="Disordered" evidence="1">
    <location>
        <begin position="26"/>
        <end position="49"/>
    </location>
</feature>
<name>A0AAD1U2X9_EUPCR</name>